<dbReference type="EMBL" id="MN738913">
    <property type="protein sequence ID" value="QHT30918.1"/>
    <property type="molecule type" value="Genomic_DNA"/>
</dbReference>
<reference evidence="1" key="1">
    <citation type="journal article" date="2020" name="Nature">
        <title>Giant virus diversity and host interactions through global metagenomics.</title>
        <authorList>
            <person name="Schulz F."/>
            <person name="Roux S."/>
            <person name="Paez-Espino D."/>
            <person name="Jungbluth S."/>
            <person name="Walsh D.A."/>
            <person name="Denef V.J."/>
            <person name="McMahon K.D."/>
            <person name="Konstantinidis K.T."/>
            <person name="Eloe-Fadrosh E.A."/>
            <person name="Kyrpides N.C."/>
            <person name="Woyke T."/>
        </authorList>
    </citation>
    <scope>NUCLEOTIDE SEQUENCE</scope>
    <source>
        <strain evidence="1">GVMAG-M-3300009151-50</strain>
    </source>
</reference>
<protein>
    <submittedName>
        <fullName evidence="1">Uncharacterized protein</fullName>
    </submittedName>
</protein>
<dbReference type="AlphaFoldDB" id="A0A6C0EPM1"/>
<organism evidence="1">
    <name type="scientific">viral metagenome</name>
    <dbReference type="NCBI Taxonomy" id="1070528"/>
    <lineage>
        <taxon>unclassified sequences</taxon>
        <taxon>metagenomes</taxon>
        <taxon>organismal metagenomes</taxon>
    </lineage>
</organism>
<accession>A0A6C0EPM1</accession>
<proteinExistence type="predicted"/>
<evidence type="ECO:0000313" key="1">
    <source>
        <dbReference type="EMBL" id="QHT30918.1"/>
    </source>
</evidence>
<name>A0A6C0EPM1_9ZZZZ</name>
<sequence length="89" mass="10262">MSCGSISYGGVRIAPEDLPEGGQRNWIQAVVAKMKEGSFTKQAVKKHMTTEEFMVEVLKHPKKYALKTRRRAQFLKNIRKSPRKTSRRK</sequence>